<proteinExistence type="predicted"/>
<evidence type="ECO:0000313" key="2">
    <source>
        <dbReference type="WBParaSite" id="nRc.2.0.1.t46105-RA"/>
    </source>
</evidence>
<name>A0A915L4U6_ROMCU</name>
<protein>
    <submittedName>
        <fullName evidence="2">Uncharacterized protein</fullName>
    </submittedName>
</protein>
<dbReference type="AlphaFoldDB" id="A0A915L4U6"/>
<keyword evidence="1" id="KW-1185">Reference proteome</keyword>
<organism evidence="1 2">
    <name type="scientific">Romanomermis culicivorax</name>
    <name type="common">Nematode worm</name>
    <dbReference type="NCBI Taxonomy" id="13658"/>
    <lineage>
        <taxon>Eukaryota</taxon>
        <taxon>Metazoa</taxon>
        <taxon>Ecdysozoa</taxon>
        <taxon>Nematoda</taxon>
        <taxon>Enoplea</taxon>
        <taxon>Dorylaimia</taxon>
        <taxon>Mermithida</taxon>
        <taxon>Mermithoidea</taxon>
        <taxon>Mermithidae</taxon>
        <taxon>Romanomermis</taxon>
    </lineage>
</organism>
<sequence>MLENRICLGGGGVSKNLLVANQNVLDVRLSSHLTPTIVLSPHVTPDYWYVKCATDALKIDIFAYRMYENTYVHGFKIRLTNICRPIPLKLINRNDFKSCSFKIIKPPSFKLDALQS</sequence>
<evidence type="ECO:0000313" key="1">
    <source>
        <dbReference type="Proteomes" id="UP000887565"/>
    </source>
</evidence>
<accession>A0A915L4U6</accession>
<reference evidence="2" key="1">
    <citation type="submission" date="2022-11" db="UniProtKB">
        <authorList>
            <consortium name="WormBaseParasite"/>
        </authorList>
    </citation>
    <scope>IDENTIFICATION</scope>
</reference>
<dbReference type="Proteomes" id="UP000887565">
    <property type="component" value="Unplaced"/>
</dbReference>
<dbReference type="WBParaSite" id="nRc.2.0.1.t46105-RA">
    <property type="protein sequence ID" value="nRc.2.0.1.t46105-RA"/>
    <property type="gene ID" value="nRc.2.0.1.g46105"/>
</dbReference>